<dbReference type="EMBL" id="BPLR01002570">
    <property type="protein sequence ID" value="GIX75227.1"/>
    <property type="molecule type" value="Genomic_DNA"/>
</dbReference>
<comment type="caution">
    <text evidence="1">The sequence shown here is derived from an EMBL/GenBank/DDBJ whole genome shotgun (WGS) entry which is preliminary data.</text>
</comment>
<reference evidence="1 2" key="1">
    <citation type="submission" date="2021-06" db="EMBL/GenBank/DDBJ databases">
        <title>Caerostris extrusa draft genome.</title>
        <authorList>
            <person name="Kono N."/>
            <person name="Arakawa K."/>
        </authorList>
    </citation>
    <scope>NUCLEOTIDE SEQUENCE [LARGE SCALE GENOMIC DNA]</scope>
</reference>
<evidence type="ECO:0000313" key="1">
    <source>
        <dbReference type="EMBL" id="GIX75227.1"/>
    </source>
</evidence>
<protein>
    <submittedName>
        <fullName evidence="1">Uncharacterized protein</fullName>
    </submittedName>
</protein>
<evidence type="ECO:0000313" key="2">
    <source>
        <dbReference type="Proteomes" id="UP001054945"/>
    </source>
</evidence>
<gene>
    <name evidence="1" type="ORF">CEXT_120291</name>
</gene>
<organism evidence="1 2">
    <name type="scientific">Caerostris extrusa</name>
    <name type="common">Bark spider</name>
    <name type="synonym">Caerostris bankana</name>
    <dbReference type="NCBI Taxonomy" id="172846"/>
    <lineage>
        <taxon>Eukaryota</taxon>
        <taxon>Metazoa</taxon>
        <taxon>Ecdysozoa</taxon>
        <taxon>Arthropoda</taxon>
        <taxon>Chelicerata</taxon>
        <taxon>Arachnida</taxon>
        <taxon>Araneae</taxon>
        <taxon>Araneomorphae</taxon>
        <taxon>Entelegynae</taxon>
        <taxon>Araneoidea</taxon>
        <taxon>Araneidae</taxon>
        <taxon>Caerostris</taxon>
    </lineage>
</organism>
<accession>A0AAV4MS75</accession>
<name>A0AAV4MS75_CAEEX</name>
<sequence>ALALISDELGPFLLEGVSKEAERSGWSWLKKKNFVLVLKN</sequence>
<keyword evidence="2" id="KW-1185">Reference proteome</keyword>
<dbReference type="Proteomes" id="UP001054945">
    <property type="component" value="Unassembled WGS sequence"/>
</dbReference>
<feature type="non-terminal residue" evidence="1">
    <location>
        <position position="1"/>
    </location>
</feature>
<proteinExistence type="predicted"/>
<dbReference type="AlphaFoldDB" id="A0AAV4MS75"/>